<dbReference type="AlphaFoldDB" id="A0A0C3DJ60"/>
<keyword evidence="2" id="KW-1185">Reference proteome</keyword>
<dbReference type="InParanoid" id="A0A0C3DJ60"/>
<dbReference type="HOGENOM" id="CLU_143913_0_0_1"/>
<gene>
    <name evidence="1" type="ORF">SCLCIDRAFT_123630</name>
</gene>
<feature type="non-terminal residue" evidence="1">
    <location>
        <position position="1"/>
    </location>
</feature>
<proteinExistence type="predicted"/>
<evidence type="ECO:0000313" key="2">
    <source>
        <dbReference type="Proteomes" id="UP000053989"/>
    </source>
</evidence>
<reference evidence="1 2" key="1">
    <citation type="submission" date="2014-04" db="EMBL/GenBank/DDBJ databases">
        <authorList>
            <consortium name="DOE Joint Genome Institute"/>
            <person name="Kuo A."/>
            <person name="Kohler A."/>
            <person name="Nagy L.G."/>
            <person name="Floudas D."/>
            <person name="Copeland A."/>
            <person name="Barry K.W."/>
            <person name="Cichocki N."/>
            <person name="Veneault-Fourrey C."/>
            <person name="LaButti K."/>
            <person name="Lindquist E.A."/>
            <person name="Lipzen A."/>
            <person name="Lundell T."/>
            <person name="Morin E."/>
            <person name="Murat C."/>
            <person name="Sun H."/>
            <person name="Tunlid A."/>
            <person name="Henrissat B."/>
            <person name="Grigoriev I.V."/>
            <person name="Hibbett D.S."/>
            <person name="Martin F."/>
            <person name="Nordberg H.P."/>
            <person name="Cantor M.N."/>
            <person name="Hua S.X."/>
        </authorList>
    </citation>
    <scope>NUCLEOTIDE SEQUENCE [LARGE SCALE GENOMIC DNA]</scope>
    <source>
        <strain evidence="1 2">Foug A</strain>
    </source>
</reference>
<dbReference type="Proteomes" id="UP000053989">
    <property type="component" value="Unassembled WGS sequence"/>
</dbReference>
<name>A0A0C3DJ60_9AGAM</name>
<dbReference type="EMBL" id="KN822059">
    <property type="protein sequence ID" value="KIM60720.1"/>
    <property type="molecule type" value="Genomic_DNA"/>
</dbReference>
<accession>A0A0C3DJ60</accession>
<protein>
    <submittedName>
        <fullName evidence="1">Uncharacterized protein</fullName>
    </submittedName>
</protein>
<sequence length="115" mass="12771">VRMELTLFGFSKELVLAQAPKHFPNVFDVVLHIVNYHADIKHICEDQVDKSLEGSWGIGEAERHHLPFIGAVASAEGGFPLITLGDVNQMVRMPKINFSIDFRLTQGVKEVGDEG</sequence>
<dbReference type="OrthoDB" id="3046524at2759"/>
<evidence type="ECO:0000313" key="1">
    <source>
        <dbReference type="EMBL" id="KIM60720.1"/>
    </source>
</evidence>
<reference evidence="2" key="2">
    <citation type="submission" date="2015-01" db="EMBL/GenBank/DDBJ databases">
        <title>Evolutionary Origins and Diversification of the Mycorrhizal Mutualists.</title>
        <authorList>
            <consortium name="DOE Joint Genome Institute"/>
            <consortium name="Mycorrhizal Genomics Consortium"/>
            <person name="Kohler A."/>
            <person name="Kuo A."/>
            <person name="Nagy L.G."/>
            <person name="Floudas D."/>
            <person name="Copeland A."/>
            <person name="Barry K.W."/>
            <person name="Cichocki N."/>
            <person name="Veneault-Fourrey C."/>
            <person name="LaButti K."/>
            <person name="Lindquist E.A."/>
            <person name="Lipzen A."/>
            <person name="Lundell T."/>
            <person name="Morin E."/>
            <person name="Murat C."/>
            <person name="Riley R."/>
            <person name="Ohm R."/>
            <person name="Sun H."/>
            <person name="Tunlid A."/>
            <person name="Henrissat B."/>
            <person name="Grigoriev I.V."/>
            <person name="Hibbett D.S."/>
            <person name="Martin F."/>
        </authorList>
    </citation>
    <scope>NUCLEOTIDE SEQUENCE [LARGE SCALE GENOMIC DNA]</scope>
    <source>
        <strain evidence="2">Foug A</strain>
    </source>
</reference>
<organism evidence="1 2">
    <name type="scientific">Scleroderma citrinum Foug A</name>
    <dbReference type="NCBI Taxonomy" id="1036808"/>
    <lineage>
        <taxon>Eukaryota</taxon>
        <taxon>Fungi</taxon>
        <taxon>Dikarya</taxon>
        <taxon>Basidiomycota</taxon>
        <taxon>Agaricomycotina</taxon>
        <taxon>Agaricomycetes</taxon>
        <taxon>Agaricomycetidae</taxon>
        <taxon>Boletales</taxon>
        <taxon>Sclerodermatineae</taxon>
        <taxon>Sclerodermataceae</taxon>
        <taxon>Scleroderma</taxon>
    </lineage>
</organism>